<evidence type="ECO:0000256" key="1">
    <source>
        <dbReference type="ARBA" id="ARBA00022676"/>
    </source>
</evidence>
<keyword evidence="4" id="KW-1185">Reference proteome</keyword>
<dbReference type="AlphaFoldDB" id="A0A501PNV2"/>
<name>A0A501PNV2_9PROT</name>
<dbReference type="EMBL" id="VFIY01000005">
    <property type="protein sequence ID" value="TPD61451.1"/>
    <property type="molecule type" value="Genomic_DNA"/>
</dbReference>
<protein>
    <recommendedName>
        <fullName evidence="5">Nucleotide-diphospho-sugar transferase domain-containing protein</fullName>
    </recommendedName>
</protein>
<dbReference type="RefSeq" id="WP_139938805.1">
    <property type="nucleotide sequence ID" value="NZ_JBHSYP010000003.1"/>
</dbReference>
<comment type="caution">
    <text evidence="3">The sequence shown here is derived from an EMBL/GenBank/DDBJ whole genome shotgun (WGS) entry which is preliminary data.</text>
</comment>
<dbReference type="PANTHER" id="PTHR31306">
    <property type="entry name" value="ALPHA-1,6-MANNOSYLTRANSFERASE MNN11-RELATED"/>
    <property type="match status" value="1"/>
</dbReference>
<dbReference type="OrthoDB" id="2987221at2"/>
<dbReference type="Gene3D" id="3.90.550.10">
    <property type="entry name" value="Spore Coat Polysaccharide Biosynthesis Protein SpsA, Chain A"/>
    <property type="match status" value="1"/>
</dbReference>
<evidence type="ECO:0000313" key="3">
    <source>
        <dbReference type="EMBL" id="TPD61451.1"/>
    </source>
</evidence>
<dbReference type="GO" id="GO:0016757">
    <property type="term" value="F:glycosyltransferase activity"/>
    <property type="evidence" value="ECO:0007669"/>
    <property type="project" value="UniProtKB-KW"/>
</dbReference>
<dbReference type="Proteomes" id="UP000319148">
    <property type="component" value="Unassembled WGS sequence"/>
</dbReference>
<reference evidence="4" key="1">
    <citation type="submission" date="2019-06" db="EMBL/GenBank/DDBJ databases">
        <title>The complete genome of Emcibacter congregatus ZYLT.</title>
        <authorList>
            <person name="Zhao Z."/>
        </authorList>
    </citation>
    <scope>NUCLEOTIDE SEQUENCE [LARGE SCALE GENOMIC DNA]</scope>
    <source>
        <strain evidence="4">MCCC 1A06723</strain>
    </source>
</reference>
<dbReference type="GO" id="GO:0006487">
    <property type="term" value="P:protein N-linked glycosylation"/>
    <property type="evidence" value="ECO:0007669"/>
    <property type="project" value="TreeGrafter"/>
</dbReference>
<organism evidence="3 4">
    <name type="scientific">Emcibacter nanhaiensis</name>
    <dbReference type="NCBI Taxonomy" id="1505037"/>
    <lineage>
        <taxon>Bacteria</taxon>
        <taxon>Pseudomonadati</taxon>
        <taxon>Pseudomonadota</taxon>
        <taxon>Alphaproteobacteria</taxon>
        <taxon>Emcibacterales</taxon>
        <taxon>Emcibacteraceae</taxon>
        <taxon>Emcibacter</taxon>
    </lineage>
</organism>
<gene>
    <name evidence="3" type="ORF">FIV46_04370</name>
</gene>
<dbReference type="InterPro" id="IPR029044">
    <property type="entry name" value="Nucleotide-diphossugar_trans"/>
</dbReference>
<evidence type="ECO:0000313" key="4">
    <source>
        <dbReference type="Proteomes" id="UP000319148"/>
    </source>
</evidence>
<sequence>MTDNKTRPLKIDVLMLATPNIDYYAKETVAQWQRYCDRHGYTFIVCREQLIPDMHINWSMIEMMRRRFSQSDADWLVKVDADSIILREEVGFEDILARHPGRDIYFPADISSYLNIPLPLNLRGAVKYGTLFLPNAGFCIIRNNELGEEFFTRWLELARGELAHLADRHPRNQNVLWEGLFRQYREHIHLLKKEILRVGAAPLLEKFLISTEDAVILHDKQLTMKPASAD</sequence>
<proteinExistence type="predicted"/>
<accession>A0A501PNV2</accession>
<dbReference type="InterPro" id="IPR008630">
    <property type="entry name" value="Glyco_trans_34"/>
</dbReference>
<dbReference type="GO" id="GO:0016020">
    <property type="term" value="C:membrane"/>
    <property type="evidence" value="ECO:0007669"/>
    <property type="project" value="InterPro"/>
</dbReference>
<dbReference type="PANTHER" id="PTHR31306:SF4">
    <property type="entry name" value="ALPHA-1,2-GALACTOSYLTRANSFERASE"/>
    <property type="match status" value="1"/>
</dbReference>
<keyword evidence="2" id="KW-0808">Transferase</keyword>
<evidence type="ECO:0000256" key="2">
    <source>
        <dbReference type="ARBA" id="ARBA00022679"/>
    </source>
</evidence>
<evidence type="ECO:0008006" key="5">
    <source>
        <dbReference type="Google" id="ProtNLM"/>
    </source>
</evidence>
<keyword evidence="1" id="KW-0328">Glycosyltransferase</keyword>
<dbReference type="Pfam" id="PF05637">
    <property type="entry name" value="Glyco_transf_34"/>
    <property type="match status" value="1"/>
</dbReference>